<accession>A0A172TUU0</accession>
<dbReference type="RefSeq" id="WP_066403565.1">
    <property type="nucleotide sequence ID" value="NZ_CP011390.1"/>
</dbReference>
<reference evidence="1 2" key="2">
    <citation type="journal article" date="2016" name="Int. J. Syst. Evol. Microbiol.">
        <title>Flavisolibacter tropicus sp. nov., isolated from tropical soil.</title>
        <authorList>
            <person name="Lee J.J."/>
            <person name="Kang M.S."/>
            <person name="Kim G.S."/>
            <person name="Lee C.S."/>
            <person name="Lim S."/>
            <person name="Lee J."/>
            <person name="Roh S.H."/>
            <person name="Kang H."/>
            <person name="Ha J.M."/>
            <person name="Bae S."/>
            <person name="Jung H.Y."/>
            <person name="Kim M.K."/>
        </authorList>
    </citation>
    <scope>NUCLEOTIDE SEQUENCE [LARGE SCALE GENOMIC DNA]</scope>
    <source>
        <strain evidence="1 2">LCS9</strain>
    </source>
</reference>
<gene>
    <name evidence="1" type="ORF">SY85_08545</name>
</gene>
<evidence type="ECO:0008006" key="3">
    <source>
        <dbReference type="Google" id="ProtNLM"/>
    </source>
</evidence>
<dbReference type="STRING" id="1492898.SY85_08545"/>
<sequence>MSTIRFFSLFTLIAFTFYSCTKESNTGADTASIGKGGSLARFTIVGNYLYIADQYTLEVYDISSPKETAKKSSVPVGFNVETIFPYKDKLFIGSSQGMYIYSLQTPEQPQKLGEARHVRSCDPVVANDSIAYVTLRGGTPCGAATDGLYTYNVSTITAPVQRSLLPLSTPYGLGLKDSVVFVCRGSNGLTAVNAKKAESPKEMYTLKDGNYQDVIPYDNLLICYVSTGIILYDISNLNQLIKLGTYAY</sequence>
<protein>
    <recommendedName>
        <fullName evidence="3">LVIVD repeat-containing protein</fullName>
    </recommendedName>
</protein>
<dbReference type="EMBL" id="CP011390">
    <property type="protein sequence ID" value="ANE50543.1"/>
    <property type="molecule type" value="Genomic_DNA"/>
</dbReference>
<dbReference type="SUPFAM" id="SSF63825">
    <property type="entry name" value="YWTD domain"/>
    <property type="match status" value="1"/>
</dbReference>
<evidence type="ECO:0000313" key="2">
    <source>
        <dbReference type="Proteomes" id="UP000077177"/>
    </source>
</evidence>
<dbReference type="PATRIC" id="fig|1492898.3.peg.1836"/>
<evidence type="ECO:0000313" key="1">
    <source>
        <dbReference type="EMBL" id="ANE50543.1"/>
    </source>
</evidence>
<dbReference type="AlphaFoldDB" id="A0A172TUU0"/>
<dbReference type="KEGG" id="fla:SY85_08545"/>
<dbReference type="OrthoDB" id="1521841at2"/>
<proteinExistence type="predicted"/>
<name>A0A172TUU0_9BACT</name>
<dbReference type="Proteomes" id="UP000077177">
    <property type="component" value="Chromosome"/>
</dbReference>
<reference evidence="2" key="1">
    <citation type="submission" date="2015-01" db="EMBL/GenBank/DDBJ databases">
        <title>Flavisolibacter sp./LCS9/ whole genome sequencing.</title>
        <authorList>
            <person name="Kim M.K."/>
            <person name="Srinivasan S."/>
            <person name="Lee J.-J."/>
        </authorList>
    </citation>
    <scope>NUCLEOTIDE SEQUENCE [LARGE SCALE GENOMIC DNA]</scope>
    <source>
        <strain evidence="2">LCS9</strain>
    </source>
</reference>
<dbReference type="Pfam" id="PF08309">
    <property type="entry name" value="LVIVD"/>
    <property type="match status" value="1"/>
</dbReference>
<keyword evidence="2" id="KW-1185">Reference proteome</keyword>
<dbReference type="InterPro" id="IPR013211">
    <property type="entry name" value="LVIVD"/>
</dbReference>
<dbReference type="PROSITE" id="PS51257">
    <property type="entry name" value="PROKAR_LIPOPROTEIN"/>
    <property type="match status" value="1"/>
</dbReference>
<organism evidence="1 2">
    <name type="scientific">Flavisolibacter tropicus</name>
    <dbReference type="NCBI Taxonomy" id="1492898"/>
    <lineage>
        <taxon>Bacteria</taxon>
        <taxon>Pseudomonadati</taxon>
        <taxon>Bacteroidota</taxon>
        <taxon>Chitinophagia</taxon>
        <taxon>Chitinophagales</taxon>
        <taxon>Chitinophagaceae</taxon>
        <taxon>Flavisolibacter</taxon>
    </lineage>
</organism>